<keyword evidence="4 6" id="KW-0808">Transferase</keyword>
<dbReference type="PANTHER" id="PTHR43179">
    <property type="entry name" value="RHAMNOSYLTRANSFERASE WBBL"/>
    <property type="match status" value="1"/>
</dbReference>
<evidence type="ECO:0000256" key="1">
    <source>
        <dbReference type="ARBA" id="ARBA00004776"/>
    </source>
</evidence>
<gene>
    <name evidence="6" type="ORF">FYJ84_00945</name>
</gene>
<dbReference type="EMBL" id="VUNR01000001">
    <property type="protein sequence ID" value="MSU07566.1"/>
    <property type="molecule type" value="Genomic_DNA"/>
</dbReference>
<dbReference type="AlphaFoldDB" id="A0A6I2UFM0"/>
<name>A0A6I2UFM0_9FIRM</name>
<evidence type="ECO:0000259" key="5">
    <source>
        <dbReference type="Pfam" id="PF00535"/>
    </source>
</evidence>
<sequence length="329" mass="38442">MLWAIIDIFIEGENILHSNDVTLWGKKDALIGCIIVTYNRLEKLKKALKCYSEQIQAPQYVIVVNNGSTDGTEKFLNEWKTHAEKFEKYTIYSEVNTGGSGGFYLGEKKALELDADWIMISDDDAYPESDYLQGMQAYIESHLDENLSIVCGKVVEQDSYNNFHRGYLVSKWSRRIQLNVPEDDFKNEYFYPDFTSYVGIVVNKLKMEQVGLVRRDYFIWQDDVEHSYRLSKVGKIVGISKYQMVHDTMMNYNELSWKSYYGWRNFIAFRKTHFKKYFILSLFVSILKAILCPLRGKSKVEVILRMRAIRDGLLGNMGMNEIYKPGWKP</sequence>
<dbReference type="InterPro" id="IPR001173">
    <property type="entry name" value="Glyco_trans_2-like"/>
</dbReference>
<organism evidence="6 7">
    <name type="scientific">Anaerovibrio slackiae</name>
    <dbReference type="NCBI Taxonomy" id="2652309"/>
    <lineage>
        <taxon>Bacteria</taxon>
        <taxon>Bacillati</taxon>
        <taxon>Bacillota</taxon>
        <taxon>Negativicutes</taxon>
        <taxon>Selenomonadales</taxon>
        <taxon>Selenomonadaceae</taxon>
        <taxon>Anaerovibrio</taxon>
    </lineage>
</organism>
<keyword evidence="3" id="KW-0328">Glycosyltransferase</keyword>
<keyword evidence="7" id="KW-1185">Reference proteome</keyword>
<dbReference type="GO" id="GO:0016757">
    <property type="term" value="F:glycosyltransferase activity"/>
    <property type="evidence" value="ECO:0007669"/>
    <property type="project" value="UniProtKB-KW"/>
</dbReference>
<dbReference type="Gene3D" id="3.90.550.10">
    <property type="entry name" value="Spore Coat Polysaccharide Biosynthesis Protein SpsA, Chain A"/>
    <property type="match status" value="1"/>
</dbReference>
<dbReference type="PANTHER" id="PTHR43179:SF12">
    <property type="entry name" value="GALACTOFURANOSYLTRANSFERASE GLFT2"/>
    <property type="match status" value="1"/>
</dbReference>
<proteinExistence type="inferred from homology"/>
<dbReference type="Pfam" id="PF00535">
    <property type="entry name" value="Glycos_transf_2"/>
    <property type="match status" value="1"/>
</dbReference>
<dbReference type="InterPro" id="IPR029044">
    <property type="entry name" value="Nucleotide-diphossugar_trans"/>
</dbReference>
<evidence type="ECO:0000256" key="2">
    <source>
        <dbReference type="ARBA" id="ARBA00006739"/>
    </source>
</evidence>
<dbReference type="Proteomes" id="UP000433181">
    <property type="component" value="Unassembled WGS sequence"/>
</dbReference>
<comment type="pathway">
    <text evidence="1">Cell wall biogenesis; cell wall polysaccharide biosynthesis.</text>
</comment>
<evidence type="ECO:0000313" key="7">
    <source>
        <dbReference type="Proteomes" id="UP000433181"/>
    </source>
</evidence>
<evidence type="ECO:0000256" key="3">
    <source>
        <dbReference type="ARBA" id="ARBA00022676"/>
    </source>
</evidence>
<evidence type="ECO:0000256" key="4">
    <source>
        <dbReference type="ARBA" id="ARBA00022679"/>
    </source>
</evidence>
<protein>
    <submittedName>
        <fullName evidence="6">Glycosyltransferase</fullName>
    </submittedName>
</protein>
<reference evidence="6 7" key="1">
    <citation type="submission" date="2019-08" db="EMBL/GenBank/DDBJ databases">
        <title>In-depth cultivation of the pig gut microbiome towards novel bacterial diversity and tailored functional studies.</title>
        <authorList>
            <person name="Wylensek D."/>
            <person name="Hitch T.C.A."/>
            <person name="Clavel T."/>
        </authorList>
    </citation>
    <scope>NUCLEOTIDE SEQUENCE [LARGE SCALE GENOMIC DNA]</scope>
    <source>
        <strain evidence="6 7">WCA-693-APC-5D-A</strain>
    </source>
</reference>
<feature type="domain" description="Glycosyltransferase 2-like" evidence="5">
    <location>
        <begin position="34"/>
        <end position="168"/>
    </location>
</feature>
<accession>A0A6I2UFM0</accession>
<dbReference type="SUPFAM" id="SSF53448">
    <property type="entry name" value="Nucleotide-diphospho-sugar transferases"/>
    <property type="match status" value="1"/>
</dbReference>
<evidence type="ECO:0000313" key="6">
    <source>
        <dbReference type="EMBL" id="MSU07566.1"/>
    </source>
</evidence>
<comment type="caution">
    <text evidence="6">The sequence shown here is derived from an EMBL/GenBank/DDBJ whole genome shotgun (WGS) entry which is preliminary data.</text>
</comment>
<comment type="similarity">
    <text evidence="2">Belongs to the glycosyltransferase 2 family.</text>
</comment>